<evidence type="ECO:0000313" key="2">
    <source>
        <dbReference type="Proteomes" id="UP001428341"/>
    </source>
</evidence>
<proteinExistence type="predicted"/>
<gene>
    <name evidence="1" type="ORF">WN944_000831</name>
</gene>
<dbReference type="PANTHER" id="PTHR35757">
    <property type="entry name" value="THERMOSOME SUBUNIT GAMMA"/>
    <property type="match status" value="1"/>
</dbReference>
<accession>A0AAP0MFC8</accession>
<dbReference type="PANTHER" id="PTHR35757:SF1">
    <property type="entry name" value="THERMOSOME SUBUNIT GAMMA"/>
    <property type="match status" value="1"/>
</dbReference>
<protein>
    <submittedName>
        <fullName evidence="1">Uncharacterized protein</fullName>
    </submittedName>
</protein>
<reference evidence="1 2" key="1">
    <citation type="submission" date="2024-05" db="EMBL/GenBank/DDBJ databases">
        <title>Haplotype-resolved chromosome-level genome assembly of Huyou (Citrus changshanensis).</title>
        <authorList>
            <person name="Miao C."/>
            <person name="Chen W."/>
            <person name="Wu Y."/>
            <person name="Wang L."/>
            <person name="Zhao S."/>
            <person name="Grierson D."/>
            <person name="Xu C."/>
            <person name="Chen K."/>
        </authorList>
    </citation>
    <scope>NUCLEOTIDE SEQUENCE [LARGE SCALE GENOMIC DNA]</scope>
    <source>
        <strain evidence="1">01-14</strain>
        <tissue evidence="1">Leaf</tissue>
    </source>
</reference>
<dbReference type="EMBL" id="JBCGBO010000004">
    <property type="protein sequence ID" value="KAK9208475.1"/>
    <property type="molecule type" value="Genomic_DNA"/>
</dbReference>
<comment type="caution">
    <text evidence="1">The sequence shown here is derived from an EMBL/GenBank/DDBJ whole genome shotgun (WGS) entry which is preliminary data.</text>
</comment>
<evidence type="ECO:0000313" key="1">
    <source>
        <dbReference type="EMBL" id="KAK9208475.1"/>
    </source>
</evidence>
<keyword evidence="2" id="KW-1185">Reference proteome</keyword>
<dbReference type="AlphaFoldDB" id="A0AAP0MFC8"/>
<name>A0AAP0MFC8_9ROSI</name>
<sequence>MARILMLDFQLDCLDTTLRIGTMQTLIMRPSSYFRLLIFFFHAYKGESLFMFARDVTLKSTKAMMQPPIPKDLDPWGFRLLRASWTKISRVLLSNGRASLNKGAESPRGVNEFDLEFKDKKDIKDVVADHLSRFNFDTIRERLRFNESFADEQLMSVEEQACRDNFSARKTAAKVLQHGFYAQLYFEMLRLLFFMSLVPKHKKYFTKEHDATKPYYGS</sequence>
<organism evidence="1 2">
    <name type="scientific">Citrus x changshan-huyou</name>
    <dbReference type="NCBI Taxonomy" id="2935761"/>
    <lineage>
        <taxon>Eukaryota</taxon>
        <taxon>Viridiplantae</taxon>
        <taxon>Streptophyta</taxon>
        <taxon>Embryophyta</taxon>
        <taxon>Tracheophyta</taxon>
        <taxon>Spermatophyta</taxon>
        <taxon>Magnoliopsida</taxon>
        <taxon>eudicotyledons</taxon>
        <taxon>Gunneridae</taxon>
        <taxon>Pentapetalae</taxon>
        <taxon>rosids</taxon>
        <taxon>malvids</taxon>
        <taxon>Sapindales</taxon>
        <taxon>Rutaceae</taxon>
        <taxon>Aurantioideae</taxon>
        <taxon>Citrus</taxon>
    </lineage>
</organism>
<dbReference type="Proteomes" id="UP001428341">
    <property type="component" value="Unassembled WGS sequence"/>
</dbReference>